<dbReference type="Proteomes" id="UP000178098">
    <property type="component" value="Unassembled WGS sequence"/>
</dbReference>
<accession>A0A1F7HL05</accession>
<proteinExistence type="predicted"/>
<comment type="caution">
    <text evidence="2">The sequence shown here is derived from an EMBL/GenBank/DDBJ whole genome shotgun (WGS) entry which is preliminary data.</text>
</comment>
<name>A0A1F7HL05_9BACT</name>
<dbReference type="InterPro" id="IPR000836">
    <property type="entry name" value="PRTase_dom"/>
</dbReference>
<protein>
    <recommendedName>
        <fullName evidence="1">Phosphoribosyltransferase domain-containing protein</fullName>
    </recommendedName>
</protein>
<evidence type="ECO:0000259" key="1">
    <source>
        <dbReference type="Pfam" id="PF00156"/>
    </source>
</evidence>
<dbReference type="Gene3D" id="3.30.1310.20">
    <property type="entry name" value="PRTase-like"/>
    <property type="match status" value="1"/>
</dbReference>
<gene>
    <name evidence="2" type="ORF">A3D08_02675</name>
</gene>
<dbReference type="Pfam" id="PF00156">
    <property type="entry name" value="Pribosyltran"/>
    <property type="match status" value="1"/>
</dbReference>
<dbReference type="EMBL" id="MFZT01000006">
    <property type="protein sequence ID" value="OGK31878.1"/>
    <property type="molecule type" value="Genomic_DNA"/>
</dbReference>
<dbReference type="AlphaFoldDB" id="A0A1F7HL05"/>
<dbReference type="CDD" id="cd06223">
    <property type="entry name" value="PRTases_typeI"/>
    <property type="match status" value="1"/>
</dbReference>
<evidence type="ECO:0000313" key="3">
    <source>
        <dbReference type="Proteomes" id="UP000178098"/>
    </source>
</evidence>
<organism evidence="2 3">
    <name type="scientific">Candidatus Roizmanbacteria bacterium RIFCSPHIGHO2_02_FULL_43_11</name>
    <dbReference type="NCBI Taxonomy" id="1802043"/>
    <lineage>
        <taxon>Bacteria</taxon>
        <taxon>Candidatus Roizmaniibacteriota</taxon>
    </lineage>
</organism>
<feature type="domain" description="Phosphoribosyltransferase" evidence="1">
    <location>
        <begin position="11"/>
        <end position="191"/>
    </location>
</feature>
<sequence length="209" mass="22905">MVFKDRADAGKKLARLLKKYAGLSSVVFALPRGGVVVGHRVATKLGIPMDIIVARKIGAPQNPELGIGAISENRIQVLDTEMIRGLDLSKNDVARIIRKETLELNRRIKVYRKGRQLKSLKGKTVLLVDDGIATGGTAKAAILSLQKLRPDRIVCAVPVCALDTAQEIRNIVSALVCLDYPKDLQAIGFYYKDFKEVTDREVLGLLETA</sequence>
<reference evidence="2 3" key="1">
    <citation type="journal article" date="2016" name="Nat. Commun.">
        <title>Thousands of microbial genomes shed light on interconnected biogeochemical processes in an aquifer system.</title>
        <authorList>
            <person name="Anantharaman K."/>
            <person name="Brown C.T."/>
            <person name="Hug L.A."/>
            <person name="Sharon I."/>
            <person name="Castelle C.J."/>
            <person name="Probst A.J."/>
            <person name="Thomas B.C."/>
            <person name="Singh A."/>
            <person name="Wilkins M.J."/>
            <person name="Karaoz U."/>
            <person name="Brodie E.L."/>
            <person name="Williams K.H."/>
            <person name="Hubbard S.S."/>
            <person name="Banfield J.F."/>
        </authorList>
    </citation>
    <scope>NUCLEOTIDE SEQUENCE [LARGE SCALE GENOMIC DNA]</scope>
</reference>
<dbReference type="InterPro" id="IPR029057">
    <property type="entry name" value="PRTase-like"/>
</dbReference>
<dbReference type="Gene3D" id="3.40.50.2020">
    <property type="match status" value="1"/>
</dbReference>
<evidence type="ECO:0000313" key="2">
    <source>
        <dbReference type="EMBL" id="OGK31878.1"/>
    </source>
</evidence>
<dbReference type="SUPFAM" id="SSF53271">
    <property type="entry name" value="PRTase-like"/>
    <property type="match status" value="1"/>
</dbReference>